<dbReference type="GO" id="GO:0000981">
    <property type="term" value="F:DNA-binding transcription factor activity, RNA polymerase II-specific"/>
    <property type="evidence" value="ECO:0007669"/>
    <property type="project" value="InterPro"/>
</dbReference>
<keyword evidence="3" id="KW-0804">Transcription</keyword>
<dbReference type="PANTHER" id="PTHR47424">
    <property type="entry name" value="REGULATORY PROTEIN GAL4"/>
    <property type="match status" value="1"/>
</dbReference>
<protein>
    <submittedName>
        <fullName evidence="8">Piso0_002151 protein</fullName>
    </submittedName>
</protein>
<evidence type="ECO:0000256" key="2">
    <source>
        <dbReference type="ARBA" id="ARBA00023015"/>
    </source>
</evidence>
<feature type="domain" description="Zn(2)-C6 fungal-type" evidence="7">
    <location>
        <begin position="28"/>
        <end position="57"/>
    </location>
</feature>
<dbReference type="Pfam" id="PF00172">
    <property type="entry name" value="Zn_clus"/>
    <property type="match status" value="1"/>
</dbReference>
<dbReference type="GO" id="GO:0008270">
    <property type="term" value="F:zinc ion binding"/>
    <property type="evidence" value="ECO:0007669"/>
    <property type="project" value="InterPro"/>
</dbReference>
<dbReference type="InterPro" id="IPR007219">
    <property type="entry name" value="XnlR_reg_dom"/>
</dbReference>
<feature type="region of interest" description="Disordered" evidence="6">
    <location>
        <begin position="1"/>
        <end position="22"/>
    </location>
</feature>
<dbReference type="GO" id="GO:0003677">
    <property type="term" value="F:DNA binding"/>
    <property type="evidence" value="ECO:0007669"/>
    <property type="project" value="InterPro"/>
</dbReference>
<evidence type="ECO:0000313" key="8">
    <source>
        <dbReference type="EMBL" id="CCE81493.1"/>
    </source>
</evidence>
<feature type="coiled-coil region" evidence="5">
    <location>
        <begin position="57"/>
        <end position="91"/>
    </location>
</feature>
<proteinExistence type="predicted"/>
<keyword evidence="4" id="KW-0539">Nucleus</keyword>
<sequence>MDRPGNGIIRPRDFHDNDRDSDRRSKKACIRCRRRKTKCTGGDPCRTCQLANQACLYVKKARKIQILDTEIEEYKQEIKRLKSKLSRIESAGAGIINPESDKKDVLDLNIRLNSGSAELICWNLNEFINSFENVSDKIPAISPDFNTFLEENYYGSFLYERVRGDFTSLEDGLNSLTLDQVERALDNVVLFINSGYLTLDPISFRVKLKKYFDSEGKYVPRTTTDYFCLQILIISSLGEIYGPDSTINSASVSRVFSDDFPGFRYFKLVMKSLGDTFHTQYLVSGSPYETLQVIELFGLVAINLRCIDKKNAASMFTMNALQMCIALNLHQRTGFNRELISRPRTCKLWWATYCLNRFYTSRLGQPLLLKQREITIQYPYSQEVNSEPPSNDEFANTAAMNHYIELAKIAEDITNDLYCVELPLDNRRYLRLVLKNLEKLLEWAEKLPQYLKLRSFLSKSYQVCKTDRLVYTLHLNHLHHIYLTSIPVMLHFAKARILTLNSQNGEPSTSLDLNSLPLNMKNMLLMCLNSSQLTVNIFMTLYKVGLLRLAGFTDLDYLYSSALVFAISLLIRLDEIANDLLYSLQEYLSVTVNLMREMELAGNLVAKGKLRQIASLLRQLGPYLGPQGHNELRHWLDNDCQFGTHPVPVARGTSAPSTARFPMMPDDRAPAPDTTEHILDTFEIENDLLDNPTLPTAGLVGGDLAFSSAEYQQLFNITDEDVSFIEHMLRDNVS</sequence>
<dbReference type="STRING" id="559304.G8YE94"/>
<keyword evidence="1" id="KW-0479">Metal-binding</keyword>
<dbReference type="Proteomes" id="UP000005222">
    <property type="component" value="Chromosome I"/>
</dbReference>
<dbReference type="Pfam" id="PF04082">
    <property type="entry name" value="Fungal_trans"/>
    <property type="match status" value="1"/>
</dbReference>
<evidence type="ECO:0000256" key="1">
    <source>
        <dbReference type="ARBA" id="ARBA00022723"/>
    </source>
</evidence>
<dbReference type="CDD" id="cd00067">
    <property type="entry name" value="GAL4"/>
    <property type="match status" value="1"/>
</dbReference>
<dbReference type="SMART" id="SM00906">
    <property type="entry name" value="Fungal_trans"/>
    <property type="match status" value="1"/>
</dbReference>
<dbReference type="InParanoid" id="G8YE94"/>
<dbReference type="HOGENOM" id="CLU_020175_0_0_1"/>
<dbReference type="InterPro" id="IPR001138">
    <property type="entry name" value="Zn2Cys6_DnaBD"/>
</dbReference>
<evidence type="ECO:0000313" key="9">
    <source>
        <dbReference type="Proteomes" id="UP000005222"/>
    </source>
</evidence>
<name>G8YE94_PICSO</name>
<accession>G8YE94</accession>
<keyword evidence="5" id="KW-0175">Coiled coil</keyword>
<dbReference type="InterPro" id="IPR036864">
    <property type="entry name" value="Zn2-C6_fun-type_DNA-bd_sf"/>
</dbReference>
<dbReference type="Gene3D" id="4.10.240.10">
    <property type="entry name" value="Zn(2)-C6 fungal-type DNA-binding domain"/>
    <property type="match status" value="1"/>
</dbReference>
<dbReference type="SUPFAM" id="SSF57701">
    <property type="entry name" value="Zn2/Cys6 DNA-binding domain"/>
    <property type="match status" value="1"/>
</dbReference>
<gene>
    <name evidence="8" type="primary">Piso0_002151</name>
    <name evidence="8" type="ORF">GNLVRS01_PISO0I03968g</name>
</gene>
<dbReference type="OrthoDB" id="3266505at2759"/>
<dbReference type="PANTHER" id="PTHR47424:SF6">
    <property type="entry name" value="PROLINE UTILIZATION TRANS-ACTIVATOR"/>
    <property type="match status" value="1"/>
</dbReference>
<evidence type="ECO:0000256" key="4">
    <source>
        <dbReference type="ARBA" id="ARBA00023242"/>
    </source>
</evidence>
<evidence type="ECO:0000259" key="7">
    <source>
        <dbReference type="PROSITE" id="PS50048"/>
    </source>
</evidence>
<organism evidence="8 9">
    <name type="scientific">Pichia sorbitophila (strain ATCC MYA-4447 / BCRC 22081 / CBS 7064 / NBRC 10061 / NRRL Y-12695)</name>
    <name type="common">Hybrid yeast</name>
    <dbReference type="NCBI Taxonomy" id="559304"/>
    <lineage>
        <taxon>Eukaryota</taxon>
        <taxon>Fungi</taxon>
        <taxon>Dikarya</taxon>
        <taxon>Ascomycota</taxon>
        <taxon>Saccharomycotina</taxon>
        <taxon>Pichiomycetes</taxon>
        <taxon>Debaryomycetaceae</taxon>
        <taxon>Millerozyma</taxon>
    </lineage>
</organism>
<feature type="compositionally biased region" description="Basic and acidic residues" evidence="6">
    <location>
        <begin position="10"/>
        <end position="22"/>
    </location>
</feature>
<dbReference type="OMA" id="PRTTTDY"/>
<dbReference type="InterPro" id="IPR051127">
    <property type="entry name" value="Fungal_SecMet_Regulators"/>
</dbReference>
<dbReference type="GO" id="GO:0006351">
    <property type="term" value="P:DNA-templated transcription"/>
    <property type="evidence" value="ECO:0007669"/>
    <property type="project" value="InterPro"/>
</dbReference>
<keyword evidence="2" id="KW-0805">Transcription regulation</keyword>
<dbReference type="PROSITE" id="PS50048">
    <property type="entry name" value="ZN2_CY6_FUNGAL_2"/>
    <property type="match status" value="1"/>
</dbReference>
<dbReference type="SMART" id="SM00066">
    <property type="entry name" value="GAL4"/>
    <property type="match status" value="1"/>
</dbReference>
<dbReference type="AlphaFoldDB" id="G8YE94"/>
<dbReference type="EMBL" id="FO082051">
    <property type="protein sequence ID" value="CCE81493.1"/>
    <property type="molecule type" value="Genomic_DNA"/>
</dbReference>
<evidence type="ECO:0000256" key="5">
    <source>
        <dbReference type="SAM" id="Coils"/>
    </source>
</evidence>
<dbReference type="eggNOG" id="ENOG502QTA0">
    <property type="taxonomic scope" value="Eukaryota"/>
</dbReference>
<dbReference type="CDD" id="cd12148">
    <property type="entry name" value="fungal_TF_MHR"/>
    <property type="match status" value="1"/>
</dbReference>
<keyword evidence="9" id="KW-1185">Reference proteome</keyword>
<dbReference type="PROSITE" id="PS00463">
    <property type="entry name" value="ZN2_CY6_FUNGAL_1"/>
    <property type="match status" value="1"/>
</dbReference>
<evidence type="ECO:0000256" key="6">
    <source>
        <dbReference type="SAM" id="MobiDB-lite"/>
    </source>
</evidence>
<reference evidence="8 9" key="1">
    <citation type="journal article" date="2012" name="G3 (Bethesda)">
        <title>Pichia sorbitophila, an interspecies yeast hybrid reveals early steps of genome resolution following polyploidization.</title>
        <authorList>
            <person name="Leh Louis V."/>
            <person name="Despons L."/>
            <person name="Friedrich A."/>
            <person name="Martin T."/>
            <person name="Durrens P."/>
            <person name="Casaregola S."/>
            <person name="Neuveglise C."/>
            <person name="Fairhead C."/>
            <person name="Marck C."/>
            <person name="Cruz J.A."/>
            <person name="Straub M.L."/>
            <person name="Kugler V."/>
            <person name="Sacerdot C."/>
            <person name="Uzunov Z."/>
            <person name="Thierry A."/>
            <person name="Weiss S."/>
            <person name="Bleykasten C."/>
            <person name="De Montigny J."/>
            <person name="Jacques N."/>
            <person name="Jung P."/>
            <person name="Lemaire M."/>
            <person name="Mallet S."/>
            <person name="Morel G."/>
            <person name="Richard G.F."/>
            <person name="Sarkar A."/>
            <person name="Savel G."/>
            <person name="Schacherer J."/>
            <person name="Seret M.L."/>
            <person name="Talla E."/>
            <person name="Samson G."/>
            <person name="Jubin C."/>
            <person name="Poulain J."/>
            <person name="Vacherie B."/>
            <person name="Barbe V."/>
            <person name="Pelletier E."/>
            <person name="Sherman D.J."/>
            <person name="Westhof E."/>
            <person name="Weissenbach J."/>
            <person name="Baret P.V."/>
            <person name="Wincker P."/>
            <person name="Gaillardin C."/>
            <person name="Dujon B."/>
            <person name="Souciet J.L."/>
        </authorList>
    </citation>
    <scope>NUCLEOTIDE SEQUENCE [LARGE SCALE GENOMIC DNA]</scope>
    <source>
        <strain evidence="9">ATCC MYA-4447 / BCRC 22081 / CBS 7064 / NBRC 10061 / NRRL Y-12695</strain>
    </source>
</reference>
<evidence type="ECO:0000256" key="3">
    <source>
        <dbReference type="ARBA" id="ARBA00023163"/>
    </source>
</evidence>